<reference evidence="1" key="1">
    <citation type="submission" date="2021-04" db="EMBL/GenBank/DDBJ databases">
        <title>Genome based classification of Actinospica acidithermotolerans sp. nov., an actinobacterium isolated from an Indonesian hot spring.</title>
        <authorList>
            <person name="Kusuma A.B."/>
            <person name="Putra K.E."/>
            <person name="Nafisah S."/>
            <person name="Loh J."/>
            <person name="Nouioui I."/>
            <person name="Goodfellow M."/>
        </authorList>
    </citation>
    <scope>NUCLEOTIDE SEQUENCE</scope>
    <source>
        <strain evidence="1">MGRD01-02</strain>
    </source>
</reference>
<gene>
    <name evidence="1" type="ORF">KDK95_25930</name>
</gene>
<organism evidence="1 2">
    <name type="scientific">Actinospica acidithermotolerans</name>
    <dbReference type="NCBI Taxonomy" id="2828514"/>
    <lineage>
        <taxon>Bacteria</taxon>
        <taxon>Bacillati</taxon>
        <taxon>Actinomycetota</taxon>
        <taxon>Actinomycetes</taxon>
        <taxon>Catenulisporales</taxon>
        <taxon>Actinospicaceae</taxon>
        <taxon>Actinospica</taxon>
    </lineage>
</organism>
<dbReference type="Proteomes" id="UP000676325">
    <property type="component" value="Unassembled WGS sequence"/>
</dbReference>
<keyword evidence="2" id="KW-1185">Reference proteome</keyword>
<sequence>MIGLEKRAVIELQSVRARAGLEKRAVTGLEKRAVTGLEQRAGSGQENVR</sequence>
<proteinExistence type="predicted"/>
<dbReference type="RefSeq" id="WP_212520904.1">
    <property type="nucleotide sequence ID" value="NZ_JAGSOH010000099.1"/>
</dbReference>
<dbReference type="AlphaFoldDB" id="A0A941EE07"/>
<dbReference type="EMBL" id="JAGSOH010000099">
    <property type="protein sequence ID" value="MBR7829771.1"/>
    <property type="molecule type" value="Genomic_DNA"/>
</dbReference>
<accession>A0A941EE07</accession>
<protein>
    <submittedName>
        <fullName evidence="1">Uncharacterized protein</fullName>
    </submittedName>
</protein>
<evidence type="ECO:0000313" key="2">
    <source>
        <dbReference type="Proteomes" id="UP000676325"/>
    </source>
</evidence>
<comment type="caution">
    <text evidence="1">The sequence shown here is derived from an EMBL/GenBank/DDBJ whole genome shotgun (WGS) entry which is preliminary data.</text>
</comment>
<name>A0A941EE07_9ACTN</name>
<evidence type="ECO:0000313" key="1">
    <source>
        <dbReference type="EMBL" id="MBR7829771.1"/>
    </source>
</evidence>